<dbReference type="PANTHER" id="PTHR33788">
    <property type="entry name" value="OS07G0114300 PROTEIN"/>
    <property type="match status" value="1"/>
</dbReference>
<dbReference type="EMBL" id="DF830072">
    <property type="protein sequence ID" value="GAK64338.1"/>
    <property type="molecule type" value="Genomic_DNA"/>
</dbReference>
<evidence type="ECO:0000313" key="2">
    <source>
        <dbReference type="EMBL" id="GAK64338.1"/>
    </source>
</evidence>
<dbReference type="SUPFAM" id="SSF118359">
    <property type="entry name" value="Expressed protein At2g23090/F21P24.15"/>
    <property type="match status" value="1"/>
</dbReference>
<dbReference type="InterPro" id="IPR039713">
    <property type="entry name" value="At2g23090-like"/>
</dbReference>
<proteinExistence type="predicted"/>
<protein>
    <submittedName>
        <fullName evidence="2">DUF1909-domain-containing protein</fullName>
    </submittedName>
</protein>
<dbReference type="Gene3D" id="4.10.1050.10">
    <property type="entry name" value="At2g23090-like"/>
    <property type="match status" value="1"/>
</dbReference>
<dbReference type="Pfam" id="PF12907">
    <property type="entry name" value="zf-met2"/>
    <property type="match status" value="1"/>
</dbReference>
<keyword evidence="3" id="KW-1185">Reference proteome</keyword>
<dbReference type="Proteomes" id="UP000053758">
    <property type="component" value="Unassembled WGS sequence"/>
</dbReference>
<evidence type="ECO:0000313" key="3">
    <source>
        <dbReference type="Proteomes" id="UP000053758"/>
    </source>
</evidence>
<gene>
    <name evidence="2" type="ORF">PAN0_005d2551</name>
</gene>
<name>A0A081CCE2_PSEA2</name>
<evidence type="ECO:0000259" key="1">
    <source>
        <dbReference type="Pfam" id="PF12907"/>
    </source>
</evidence>
<dbReference type="InterPro" id="IPR039438">
    <property type="entry name" value="At2g23090-like_Znf"/>
</dbReference>
<accession>A0A081CCE2</accession>
<dbReference type="GeneID" id="26303516"/>
<dbReference type="RefSeq" id="XP_014657278.1">
    <property type="nucleotide sequence ID" value="XM_014801792.1"/>
</dbReference>
<dbReference type="InterPro" id="IPR026939">
    <property type="entry name" value="ZNF706/At2g23090_sf"/>
</dbReference>
<sequence length="85" mass="9333">MGNGAKIADIVGGWVFRAQQKRERNAKAAGGEAKSQKKVNEAAKNVMCMTCRQTFLLTVREPALQQHASDRHNKTLAECFPGFGK</sequence>
<dbReference type="AlphaFoldDB" id="A0A081CCE2"/>
<dbReference type="HOGENOM" id="CLU_181109_1_0_1"/>
<dbReference type="PANTHER" id="PTHR33788:SF1">
    <property type="entry name" value="ZINC-BINDING PROTEIN"/>
    <property type="match status" value="1"/>
</dbReference>
<reference evidence="2" key="1">
    <citation type="submission" date="2014-07" db="EMBL/GenBank/DDBJ databases">
        <title>Draft genome sequence of the yeast Pseudozyma antarctica JCM 10317 known as a producer of lipase B which used in a wide range of industrial applications.</title>
        <authorList>
            <person name="Morita T."/>
            <person name="Saika A."/>
            <person name="Koike H."/>
        </authorList>
    </citation>
    <scope>NUCLEOTIDE SEQUENCE</scope>
    <source>
        <strain evidence="2">JCM 10317</strain>
    </source>
</reference>
<organism evidence="2">
    <name type="scientific">Pseudozyma antarctica</name>
    <name type="common">Yeast</name>
    <name type="synonym">Candida antarctica</name>
    <dbReference type="NCBI Taxonomy" id="84753"/>
    <lineage>
        <taxon>Eukaryota</taxon>
        <taxon>Fungi</taxon>
        <taxon>Dikarya</taxon>
        <taxon>Basidiomycota</taxon>
        <taxon>Ustilaginomycotina</taxon>
        <taxon>Ustilaginomycetes</taxon>
        <taxon>Ustilaginales</taxon>
        <taxon>Ustilaginaceae</taxon>
        <taxon>Moesziomyces</taxon>
    </lineage>
</organism>
<feature type="domain" description="At2g23090-like zinc-binding" evidence="1">
    <location>
        <begin position="48"/>
        <end position="82"/>
    </location>
</feature>